<comment type="caution">
    <text evidence="2">The sequence shown here is derived from an EMBL/GenBank/DDBJ whole genome shotgun (WGS) entry which is preliminary data.</text>
</comment>
<sequence>RSAPPTPGVNAASGRGQQQQHLLTAFTAFEIPRMSLKTVRRVIMPSCRKGSTNVASVTPCRSSKPRGASMRRARPTTPALHYTLPRSFRAIISTKIETPIPPYLDPAANTNSRIGLTTDPGMQHERPLGQSMQSMVSVLDRSNAKHPRKILRSTSARHDGLVIPTWLLCASARELRSRAHVTSGPSGRGGFQDSTRDTLLDQGIQEDVFDLTYILASLEWPSTLLRTSPPLSNSRSLCITE</sequence>
<feature type="non-terminal residue" evidence="2">
    <location>
        <position position="1"/>
    </location>
</feature>
<organism evidence="2 3">
    <name type="scientific">Hortaea werneckii</name>
    <name type="common">Black yeast</name>
    <name type="synonym">Cladosporium werneckii</name>
    <dbReference type="NCBI Taxonomy" id="91943"/>
    <lineage>
        <taxon>Eukaryota</taxon>
        <taxon>Fungi</taxon>
        <taxon>Dikarya</taxon>
        <taxon>Ascomycota</taxon>
        <taxon>Pezizomycotina</taxon>
        <taxon>Dothideomycetes</taxon>
        <taxon>Dothideomycetidae</taxon>
        <taxon>Mycosphaerellales</taxon>
        <taxon>Teratosphaeriaceae</taxon>
        <taxon>Hortaea</taxon>
    </lineage>
</organism>
<dbReference type="AlphaFoldDB" id="A0A3M7ILU2"/>
<feature type="compositionally biased region" description="Polar residues" evidence="1">
    <location>
        <begin position="50"/>
        <end position="61"/>
    </location>
</feature>
<feature type="region of interest" description="Disordered" evidence="1">
    <location>
        <begin position="50"/>
        <end position="74"/>
    </location>
</feature>
<proteinExistence type="predicted"/>
<dbReference type="Proteomes" id="UP000281677">
    <property type="component" value="Unassembled WGS sequence"/>
</dbReference>
<dbReference type="EMBL" id="QWIT01000295">
    <property type="protein sequence ID" value="RMZ26485.1"/>
    <property type="molecule type" value="Genomic_DNA"/>
</dbReference>
<gene>
    <name evidence="2" type="ORF">D0859_09455</name>
</gene>
<dbReference type="OrthoDB" id="10489738at2759"/>
<accession>A0A3M7ILU2</accession>
<evidence type="ECO:0000313" key="3">
    <source>
        <dbReference type="Proteomes" id="UP000281677"/>
    </source>
</evidence>
<reference evidence="2 3" key="1">
    <citation type="journal article" date="2018" name="BMC Genomics">
        <title>Genomic evidence for intraspecific hybridization in a clonal and extremely halotolerant yeast.</title>
        <authorList>
            <person name="Gostincar C."/>
            <person name="Stajich J.E."/>
            <person name="Zupancic J."/>
            <person name="Zalar P."/>
            <person name="Gunde-Cimerman N."/>
        </authorList>
    </citation>
    <scope>NUCLEOTIDE SEQUENCE [LARGE SCALE GENOMIC DNA]</scope>
    <source>
        <strain evidence="2 3">EXF-120</strain>
    </source>
</reference>
<name>A0A3M7ILU2_HORWE</name>
<protein>
    <submittedName>
        <fullName evidence="2">Uncharacterized protein</fullName>
    </submittedName>
</protein>
<evidence type="ECO:0000256" key="1">
    <source>
        <dbReference type="SAM" id="MobiDB-lite"/>
    </source>
</evidence>
<evidence type="ECO:0000313" key="2">
    <source>
        <dbReference type="EMBL" id="RMZ26485.1"/>
    </source>
</evidence>